<dbReference type="Proteomes" id="UP000660265">
    <property type="component" value="Unassembled WGS sequence"/>
</dbReference>
<dbReference type="Pfam" id="PF05119">
    <property type="entry name" value="Terminase_4"/>
    <property type="match status" value="1"/>
</dbReference>
<sequence>MAMGRTAQPAALKLIKGRADGRDSGGRPVDKGPAFRRIAPSPPSWLSEEARAEWDRVVPGLQRLDILKEEDRAVLAAYCETWASFVTATRMVTSEGITTEVVTVGRSGAESTRTVAHPAVSIASRAGRELRGFAAQFGLSPSSEQALSKGADDGEDESNPF</sequence>
<name>A0ABQ2E1H0_9ACTN</name>
<evidence type="ECO:0008006" key="4">
    <source>
        <dbReference type="Google" id="ProtNLM"/>
    </source>
</evidence>
<keyword evidence="3" id="KW-1185">Reference proteome</keyword>
<organism evidence="2 3">
    <name type="scientific">Streptomyces camponoticapitis</name>
    <dbReference type="NCBI Taxonomy" id="1616125"/>
    <lineage>
        <taxon>Bacteria</taxon>
        <taxon>Bacillati</taxon>
        <taxon>Actinomycetota</taxon>
        <taxon>Actinomycetes</taxon>
        <taxon>Kitasatosporales</taxon>
        <taxon>Streptomycetaceae</taxon>
        <taxon>Streptomyces</taxon>
    </lineage>
</organism>
<comment type="caution">
    <text evidence="2">The sequence shown here is derived from an EMBL/GenBank/DDBJ whole genome shotgun (WGS) entry which is preliminary data.</text>
</comment>
<accession>A0ABQ2E1H0</accession>
<proteinExistence type="predicted"/>
<evidence type="ECO:0000256" key="1">
    <source>
        <dbReference type="SAM" id="MobiDB-lite"/>
    </source>
</evidence>
<protein>
    <recommendedName>
        <fullName evidence="4">Phage terminase small subunit P27 family</fullName>
    </recommendedName>
</protein>
<feature type="compositionally biased region" description="Basic and acidic residues" evidence="1">
    <location>
        <begin position="17"/>
        <end position="30"/>
    </location>
</feature>
<reference evidence="3" key="1">
    <citation type="journal article" date="2019" name="Int. J. Syst. Evol. Microbiol.">
        <title>The Global Catalogue of Microorganisms (GCM) 10K type strain sequencing project: providing services to taxonomists for standard genome sequencing and annotation.</title>
        <authorList>
            <consortium name="The Broad Institute Genomics Platform"/>
            <consortium name="The Broad Institute Genome Sequencing Center for Infectious Disease"/>
            <person name="Wu L."/>
            <person name="Ma J."/>
        </authorList>
    </citation>
    <scope>NUCLEOTIDE SEQUENCE [LARGE SCALE GENOMIC DNA]</scope>
    <source>
        <strain evidence="3">CGMCC 4.7275</strain>
    </source>
</reference>
<dbReference type="EMBL" id="BMMV01000005">
    <property type="protein sequence ID" value="GGJ86873.1"/>
    <property type="molecule type" value="Genomic_DNA"/>
</dbReference>
<dbReference type="InterPro" id="IPR006448">
    <property type="entry name" value="Phage_term_ssu_P27"/>
</dbReference>
<evidence type="ECO:0000313" key="2">
    <source>
        <dbReference type="EMBL" id="GGJ86873.1"/>
    </source>
</evidence>
<gene>
    <name evidence="2" type="ORF">GCM10011583_18070</name>
</gene>
<feature type="region of interest" description="Disordered" evidence="1">
    <location>
        <begin position="140"/>
        <end position="161"/>
    </location>
</feature>
<dbReference type="NCBIfam" id="TIGR01558">
    <property type="entry name" value="sm_term_P27"/>
    <property type="match status" value="1"/>
</dbReference>
<feature type="region of interest" description="Disordered" evidence="1">
    <location>
        <begin position="1"/>
        <end position="42"/>
    </location>
</feature>
<evidence type="ECO:0000313" key="3">
    <source>
        <dbReference type="Proteomes" id="UP000660265"/>
    </source>
</evidence>